<protein>
    <submittedName>
        <fullName evidence="2">Beta-galactosidase trimerization domain-containing protein</fullName>
    </submittedName>
</protein>
<dbReference type="RefSeq" id="WP_249311857.1">
    <property type="nucleotide sequence ID" value="NZ_JACRSU010000002.1"/>
</dbReference>
<sequence length="657" mass="73275">MNFRQVHLDFHTSEKIDDIGSRFSKKQFQEALKAGHVNSITVFSKCHHGWAYHPSDANEMHPGLSFDLLKEQIEAAHEIGVKTPVYISAGYDEKAAKEHPEWLAHYRDENGNILMPDFSIPRYHMFCLNTPYLPYLLAQIKEVCERYDADGIFLDIMSVRKCYCPACVAQLIAEGKDPANEADALDLAERVYANYCRSVRETIDSVKPGLPVFHNGGHIVNGRRDLADFNTHLELESLPTGGWGYDHFPLSARYAQGLGKEFLGMTGKFHESWGEFGGFKHKNALRYEAALAAANGAKSSVGDQLAPNGEMDMATYNLIGAAYKELEEKEPWLDHVTAKTDIALFSTEAAATYYKTSDSARVSGATAGAVRMLLEGHYLFDVVDFESDFNKYSVLILPDAVRLDEGFQKKIQSFLDNGGKILATGTAGLKKENDSFAFDLGAKFVGKNEFCPDYLRPGFDIPDMDISDYIIYAQGYKCETTGEELASRRDPYFNRTAEHFCSHRHAPSSGVYGGAGITEGKDGAYIGWEIFTEYATRGSLIAKRVVMHTLDKLLAERKTLETSLPAQGVVTLMDQAESSRLVCHTLYAIPVKRGSGVEIIEDIVPVFDIDVKIKTEKEIKKVYLAPSMEEIPFTQKEGYVSFTVPKIECAQITVLNY</sequence>
<dbReference type="SUPFAM" id="SSF52317">
    <property type="entry name" value="Class I glutamine amidotransferase-like"/>
    <property type="match status" value="1"/>
</dbReference>
<dbReference type="CDD" id="cd03143">
    <property type="entry name" value="A4_beta-galactosidase_middle_domain"/>
    <property type="match status" value="1"/>
</dbReference>
<dbReference type="AlphaFoldDB" id="A0A926DMI8"/>
<dbReference type="Proteomes" id="UP000611762">
    <property type="component" value="Unassembled WGS sequence"/>
</dbReference>
<organism evidence="2 3">
    <name type="scientific">Congzhengia minquanensis</name>
    <dbReference type="NCBI Taxonomy" id="2763657"/>
    <lineage>
        <taxon>Bacteria</taxon>
        <taxon>Bacillati</taxon>
        <taxon>Bacillota</taxon>
        <taxon>Clostridia</taxon>
        <taxon>Eubacteriales</taxon>
        <taxon>Oscillospiraceae</taxon>
        <taxon>Congzhengia</taxon>
    </lineage>
</organism>
<gene>
    <name evidence="2" type="ORF">H8698_06900</name>
</gene>
<reference evidence="2" key="1">
    <citation type="submission" date="2020-08" db="EMBL/GenBank/DDBJ databases">
        <title>Genome public.</title>
        <authorList>
            <person name="Liu C."/>
            <person name="Sun Q."/>
        </authorList>
    </citation>
    <scope>NUCLEOTIDE SEQUENCE</scope>
    <source>
        <strain evidence="2">H8</strain>
    </source>
</reference>
<accession>A0A926DMI8</accession>
<comment type="caution">
    <text evidence="2">The sequence shown here is derived from an EMBL/GenBank/DDBJ whole genome shotgun (WGS) entry which is preliminary data.</text>
</comment>
<dbReference type="EMBL" id="JACRSU010000002">
    <property type="protein sequence ID" value="MBC8540703.1"/>
    <property type="molecule type" value="Genomic_DNA"/>
</dbReference>
<feature type="domain" description="Beta-galactosidase trimerisation" evidence="1">
    <location>
        <begin position="379"/>
        <end position="436"/>
    </location>
</feature>
<dbReference type="Gene3D" id="3.20.20.80">
    <property type="entry name" value="Glycosidases"/>
    <property type="match status" value="1"/>
</dbReference>
<dbReference type="SUPFAM" id="SSF51445">
    <property type="entry name" value="(Trans)glycosidases"/>
    <property type="match status" value="1"/>
</dbReference>
<evidence type="ECO:0000313" key="2">
    <source>
        <dbReference type="EMBL" id="MBC8540703.1"/>
    </source>
</evidence>
<evidence type="ECO:0000259" key="1">
    <source>
        <dbReference type="Pfam" id="PF08532"/>
    </source>
</evidence>
<name>A0A926DMI8_9FIRM</name>
<dbReference type="GO" id="GO:0005975">
    <property type="term" value="P:carbohydrate metabolic process"/>
    <property type="evidence" value="ECO:0007669"/>
    <property type="project" value="InterPro"/>
</dbReference>
<keyword evidence="3" id="KW-1185">Reference proteome</keyword>
<dbReference type="Pfam" id="PF14871">
    <property type="entry name" value="GHL6"/>
    <property type="match status" value="1"/>
</dbReference>
<dbReference type="InterPro" id="IPR013738">
    <property type="entry name" value="Beta_galactosidase_Trimer"/>
</dbReference>
<dbReference type="InterPro" id="IPR028212">
    <property type="entry name" value="GHL6"/>
</dbReference>
<dbReference type="InterPro" id="IPR017853">
    <property type="entry name" value="GH"/>
</dbReference>
<dbReference type="Pfam" id="PF08532">
    <property type="entry name" value="Glyco_hydro_42M"/>
    <property type="match status" value="1"/>
</dbReference>
<evidence type="ECO:0000313" key="3">
    <source>
        <dbReference type="Proteomes" id="UP000611762"/>
    </source>
</evidence>
<dbReference type="InterPro" id="IPR029062">
    <property type="entry name" value="Class_I_gatase-like"/>
</dbReference>
<proteinExistence type="predicted"/>
<dbReference type="Gene3D" id="3.40.50.880">
    <property type="match status" value="1"/>
</dbReference>
<dbReference type="GO" id="GO:0004565">
    <property type="term" value="F:beta-galactosidase activity"/>
    <property type="evidence" value="ECO:0007669"/>
    <property type="project" value="InterPro"/>
</dbReference>